<dbReference type="SUPFAM" id="SSF56112">
    <property type="entry name" value="Protein kinase-like (PK-like)"/>
    <property type="match status" value="2"/>
</dbReference>
<keyword evidence="2 5" id="KW-0547">Nucleotide-binding</keyword>
<evidence type="ECO:0000256" key="5">
    <source>
        <dbReference type="PROSITE-ProRule" id="PRU10141"/>
    </source>
</evidence>
<feature type="domain" description="Protein kinase" evidence="6">
    <location>
        <begin position="1"/>
        <end position="83"/>
    </location>
</feature>
<dbReference type="GO" id="GO:0005634">
    <property type="term" value="C:nucleus"/>
    <property type="evidence" value="ECO:0007669"/>
    <property type="project" value="TreeGrafter"/>
</dbReference>
<accession>A0AAV5W4M7</accession>
<dbReference type="Gene3D" id="1.10.510.10">
    <property type="entry name" value="Transferase(Phosphotransferase) domain 1"/>
    <property type="match status" value="1"/>
</dbReference>
<proteinExistence type="predicted"/>
<evidence type="ECO:0000313" key="8">
    <source>
        <dbReference type="Proteomes" id="UP001432322"/>
    </source>
</evidence>
<sequence>QFCGRHSTKGDMFALGLIYTEMHLPITEKDRQEIFDNYRRGVPNDLRIEDARAMELITRLTKVNFEERPTCRDVLKYLKRPEIQNRQKFRSKFADDFITLKVIGRGTFGCVFLVKNSTDEGTYALKRIAFTHSSTENEVNKKLQEVR</sequence>
<feature type="domain" description="Protein kinase" evidence="6">
    <location>
        <begin position="97"/>
        <end position="147"/>
    </location>
</feature>
<dbReference type="InterPro" id="IPR017441">
    <property type="entry name" value="Protein_kinase_ATP_BS"/>
</dbReference>
<dbReference type="GO" id="GO:0004694">
    <property type="term" value="F:eukaryotic translation initiation factor 2alpha kinase activity"/>
    <property type="evidence" value="ECO:0007669"/>
    <property type="project" value="TreeGrafter"/>
</dbReference>
<feature type="binding site" evidence="5">
    <location>
        <position position="126"/>
    </location>
    <ligand>
        <name>ATP</name>
        <dbReference type="ChEBI" id="CHEBI:30616"/>
    </ligand>
</feature>
<name>A0AAV5W4M7_9BILA</name>
<reference evidence="7" key="1">
    <citation type="submission" date="2023-10" db="EMBL/GenBank/DDBJ databases">
        <title>Genome assembly of Pristionchus species.</title>
        <authorList>
            <person name="Yoshida K."/>
            <person name="Sommer R.J."/>
        </authorList>
    </citation>
    <scope>NUCLEOTIDE SEQUENCE</scope>
    <source>
        <strain evidence="7">RS5133</strain>
    </source>
</reference>
<evidence type="ECO:0000313" key="7">
    <source>
        <dbReference type="EMBL" id="GMT25731.1"/>
    </source>
</evidence>
<evidence type="ECO:0000256" key="1">
    <source>
        <dbReference type="ARBA" id="ARBA00022679"/>
    </source>
</evidence>
<keyword evidence="1" id="KW-0808">Transferase</keyword>
<evidence type="ECO:0000259" key="6">
    <source>
        <dbReference type="PROSITE" id="PS50011"/>
    </source>
</evidence>
<feature type="non-terminal residue" evidence="7">
    <location>
        <position position="1"/>
    </location>
</feature>
<dbReference type="Gene3D" id="3.30.200.20">
    <property type="entry name" value="Phosphorylase Kinase, domain 1"/>
    <property type="match status" value="1"/>
</dbReference>
<evidence type="ECO:0000256" key="3">
    <source>
        <dbReference type="ARBA" id="ARBA00022777"/>
    </source>
</evidence>
<dbReference type="InterPro" id="IPR000719">
    <property type="entry name" value="Prot_kinase_dom"/>
</dbReference>
<evidence type="ECO:0000256" key="2">
    <source>
        <dbReference type="ARBA" id="ARBA00022741"/>
    </source>
</evidence>
<dbReference type="PROSITE" id="PS50011">
    <property type="entry name" value="PROTEIN_KINASE_DOM"/>
    <property type="match status" value="2"/>
</dbReference>
<dbReference type="Proteomes" id="UP001432322">
    <property type="component" value="Unassembled WGS sequence"/>
</dbReference>
<protein>
    <recommendedName>
        <fullName evidence="6">Protein kinase domain-containing protein</fullName>
    </recommendedName>
</protein>
<dbReference type="PROSITE" id="PS00107">
    <property type="entry name" value="PROTEIN_KINASE_ATP"/>
    <property type="match status" value="1"/>
</dbReference>
<dbReference type="AlphaFoldDB" id="A0AAV5W4M7"/>
<evidence type="ECO:0000256" key="4">
    <source>
        <dbReference type="ARBA" id="ARBA00022840"/>
    </source>
</evidence>
<dbReference type="GO" id="GO:0005737">
    <property type="term" value="C:cytoplasm"/>
    <property type="evidence" value="ECO:0007669"/>
    <property type="project" value="TreeGrafter"/>
</dbReference>
<keyword evidence="8" id="KW-1185">Reference proteome</keyword>
<gene>
    <name evidence="7" type="ORF">PFISCL1PPCAC_17028</name>
</gene>
<keyword evidence="4 5" id="KW-0067">ATP-binding</keyword>
<dbReference type="InterPro" id="IPR050339">
    <property type="entry name" value="CC_SR_Kinase"/>
</dbReference>
<dbReference type="GO" id="GO:0005524">
    <property type="term" value="F:ATP binding"/>
    <property type="evidence" value="ECO:0007669"/>
    <property type="project" value="UniProtKB-UniRule"/>
</dbReference>
<dbReference type="PANTHER" id="PTHR11042:SF91">
    <property type="entry name" value="EUKARYOTIC TRANSLATION INITIATION FACTOR 2-ALPHA KINASE"/>
    <property type="match status" value="1"/>
</dbReference>
<organism evidence="7 8">
    <name type="scientific">Pristionchus fissidentatus</name>
    <dbReference type="NCBI Taxonomy" id="1538716"/>
    <lineage>
        <taxon>Eukaryota</taxon>
        <taxon>Metazoa</taxon>
        <taxon>Ecdysozoa</taxon>
        <taxon>Nematoda</taxon>
        <taxon>Chromadorea</taxon>
        <taxon>Rhabditida</taxon>
        <taxon>Rhabditina</taxon>
        <taxon>Diplogasteromorpha</taxon>
        <taxon>Diplogasteroidea</taxon>
        <taxon>Neodiplogasteridae</taxon>
        <taxon>Pristionchus</taxon>
    </lineage>
</organism>
<dbReference type="PANTHER" id="PTHR11042">
    <property type="entry name" value="EUKARYOTIC TRANSLATION INITIATION FACTOR 2-ALPHA KINASE EIF2-ALPHA KINASE -RELATED"/>
    <property type="match status" value="1"/>
</dbReference>
<comment type="caution">
    <text evidence="7">The sequence shown here is derived from an EMBL/GenBank/DDBJ whole genome shotgun (WGS) entry which is preliminary data.</text>
</comment>
<keyword evidence="3" id="KW-0418">Kinase</keyword>
<dbReference type="InterPro" id="IPR011009">
    <property type="entry name" value="Kinase-like_dom_sf"/>
</dbReference>
<feature type="non-terminal residue" evidence="7">
    <location>
        <position position="147"/>
    </location>
</feature>
<dbReference type="EMBL" id="BTSY01000004">
    <property type="protein sequence ID" value="GMT25731.1"/>
    <property type="molecule type" value="Genomic_DNA"/>
</dbReference>